<evidence type="ECO:0000313" key="1">
    <source>
        <dbReference type="EMBL" id="CAB4654414.1"/>
    </source>
</evidence>
<dbReference type="AlphaFoldDB" id="A0A6J6L1E2"/>
<accession>A0A6J6L1E2</accession>
<organism evidence="1">
    <name type="scientific">freshwater metagenome</name>
    <dbReference type="NCBI Taxonomy" id="449393"/>
    <lineage>
        <taxon>unclassified sequences</taxon>
        <taxon>metagenomes</taxon>
        <taxon>ecological metagenomes</taxon>
    </lineage>
</organism>
<sequence>MRTANHTNCFKCSKHAESGHIGSQFGLVKRHGDKGNSAQVVELVRLHLFKRSHQAGEVRKVARDDFDVRKLVAKQLGARVVLPFHHAKDLVALAMEELGEMTSVLAGNSGDESFAHDR</sequence>
<proteinExistence type="predicted"/>
<reference evidence="1" key="1">
    <citation type="submission" date="2020-05" db="EMBL/GenBank/DDBJ databases">
        <authorList>
            <person name="Chiriac C."/>
            <person name="Salcher M."/>
            <person name="Ghai R."/>
            <person name="Kavagutti S V."/>
        </authorList>
    </citation>
    <scope>NUCLEOTIDE SEQUENCE</scope>
</reference>
<gene>
    <name evidence="1" type="ORF">UFOPK2166_01013</name>
</gene>
<name>A0A6J6L1E2_9ZZZZ</name>
<protein>
    <submittedName>
        <fullName evidence="1">Unannotated protein</fullName>
    </submittedName>
</protein>
<dbReference type="EMBL" id="CAEZWB010000146">
    <property type="protein sequence ID" value="CAB4654414.1"/>
    <property type="molecule type" value="Genomic_DNA"/>
</dbReference>